<dbReference type="EMBL" id="OCNJ01000008">
    <property type="protein sequence ID" value="SOD98957.1"/>
    <property type="molecule type" value="Genomic_DNA"/>
</dbReference>
<keyword evidence="5" id="KW-0963">Cytoplasm</keyword>
<evidence type="ECO:0000256" key="2">
    <source>
        <dbReference type="ARBA" id="ARBA00022741"/>
    </source>
</evidence>
<dbReference type="SUPFAM" id="SSF52540">
    <property type="entry name" value="P-loop containing nucleoside triphosphate hydrolases"/>
    <property type="match status" value="1"/>
</dbReference>
<dbReference type="PANTHER" id="PTHR10695">
    <property type="entry name" value="DEPHOSPHO-COA KINASE-RELATED"/>
    <property type="match status" value="1"/>
</dbReference>
<evidence type="ECO:0000256" key="4">
    <source>
        <dbReference type="ARBA" id="ARBA00022993"/>
    </source>
</evidence>
<reference evidence="7 8" key="1">
    <citation type="submission" date="2017-09" db="EMBL/GenBank/DDBJ databases">
        <authorList>
            <person name="Ehlers B."/>
            <person name="Leendertz F.H."/>
        </authorList>
    </citation>
    <scope>NUCLEOTIDE SEQUENCE [LARGE SCALE GENOMIC DNA]</scope>
    <source>
        <strain evidence="7 8">USBA 140</strain>
    </source>
</reference>
<dbReference type="GO" id="GO:0004140">
    <property type="term" value="F:dephospho-CoA kinase activity"/>
    <property type="evidence" value="ECO:0007669"/>
    <property type="project" value="UniProtKB-UniRule"/>
</dbReference>
<comment type="subcellular location">
    <subcellularLocation>
        <location evidence="5">Cytoplasm</location>
    </subcellularLocation>
</comment>
<feature type="binding site" evidence="5">
    <location>
        <begin position="11"/>
        <end position="16"/>
    </location>
    <ligand>
        <name>ATP</name>
        <dbReference type="ChEBI" id="CHEBI:30616"/>
    </ligand>
</feature>
<dbReference type="Proteomes" id="UP000219621">
    <property type="component" value="Unassembled WGS sequence"/>
</dbReference>
<dbReference type="CDD" id="cd02022">
    <property type="entry name" value="DPCK"/>
    <property type="match status" value="1"/>
</dbReference>
<dbReference type="NCBIfam" id="TIGR00152">
    <property type="entry name" value="dephospho-CoA kinase"/>
    <property type="match status" value="1"/>
</dbReference>
<dbReference type="Pfam" id="PF01121">
    <property type="entry name" value="CoaE"/>
    <property type="match status" value="1"/>
</dbReference>
<evidence type="ECO:0000313" key="7">
    <source>
        <dbReference type="EMBL" id="SOD98957.1"/>
    </source>
</evidence>
<dbReference type="EC" id="2.7.1.24" evidence="5 6"/>
<comment type="function">
    <text evidence="5">Catalyzes the phosphorylation of the 3'-hydroxyl group of dephosphocoenzyme A to form coenzyme A.</text>
</comment>
<dbReference type="InterPro" id="IPR027417">
    <property type="entry name" value="P-loop_NTPase"/>
</dbReference>
<evidence type="ECO:0000313" key="8">
    <source>
        <dbReference type="Proteomes" id="UP000219621"/>
    </source>
</evidence>
<dbReference type="UniPathway" id="UPA00241">
    <property type="reaction ID" value="UER00356"/>
</dbReference>
<proteinExistence type="inferred from homology"/>
<dbReference type="InterPro" id="IPR001977">
    <property type="entry name" value="Depp_CoAkinase"/>
</dbReference>
<dbReference type="GO" id="GO:0015937">
    <property type="term" value="P:coenzyme A biosynthetic process"/>
    <property type="evidence" value="ECO:0007669"/>
    <property type="project" value="UniProtKB-UniRule"/>
</dbReference>
<keyword evidence="3 5" id="KW-0067">ATP-binding</keyword>
<evidence type="ECO:0000256" key="1">
    <source>
        <dbReference type="ARBA" id="ARBA00009018"/>
    </source>
</evidence>
<evidence type="ECO:0000256" key="6">
    <source>
        <dbReference type="NCBIfam" id="TIGR00152"/>
    </source>
</evidence>
<dbReference type="HAMAP" id="MF_00376">
    <property type="entry name" value="Dephospho_CoA_kinase"/>
    <property type="match status" value="1"/>
</dbReference>
<name>A0A286GTS9_9PROT</name>
<keyword evidence="5 7" id="KW-0418">Kinase</keyword>
<dbReference type="GO" id="GO:0005737">
    <property type="term" value="C:cytoplasm"/>
    <property type="evidence" value="ECO:0007669"/>
    <property type="project" value="UniProtKB-SubCell"/>
</dbReference>
<protein>
    <recommendedName>
        <fullName evidence="5 6">Dephospho-CoA kinase</fullName>
        <ecNumber evidence="5 6">2.7.1.24</ecNumber>
    </recommendedName>
    <alternativeName>
        <fullName evidence="5">Dephosphocoenzyme A kinase</fullName>
    </alternativeName>
</protein>
<dbReference type="RefSeq" id="WP_097280559.1">
    <property type="nucleotide sequence ID" value="NZ_OCNJ01000008.1"/>
</dbReference>
<keyword evidence="8" id="KW-1185">Reference proteome</keyword>
<keyword evidence="5" id="KW-0808">Transferase</keyword>
<dbReference type="OrthoDB" id="9812943at2"/>
<keyword evidence="2 5" id="KW-0547">Nucleotide-binding</keyword>
<evidence type="ECO:0000256" key="3">
    <source>
        <dbReference type="ARBA" id="ARBA00022840"/>
    </source>
</evidence>
<accession>A0A286GTS9</accession>
<comment type="pathway">
    <text evidence="5">Cofactor biosynthesis; coenzyme A biosynthesis; CoA from (R)-pantothenate: step 5/5.</text>
</comment>
<dbReference type="AlphaFoldDB" id="A0A286GTS9"/>
<organism evidence="7 8">
    <name type="scientific">Caenispirillum bisanense</name>
    <dbReference type="NCBI Taxonomy" id="414052"/>
    <lineage>
        <taxon>Bacteria</taxon>
        <taxon>Pseudomonadati</taxon>
        <taxon>Pseudomonadota</taxon>
        <taxon>Alphaproteobacteria</taxon>
        <taxon>Rhodospirillales</taxon>
        <taxon>Novispirillaceae</taxon>
        <taxon>Caenispirillum</taxon>
    </lineage>
</organism>
<dbReference type="PANTHER" id="PTHR10695:SF46">
    <property type="entry name" value="BIFUNCTIONAL COENZYME A SYNTHASE-RELATED"/>
    <property type="match status" value="1"/>
</dbReference>
<comment type="catalytic activity">
    <reaction evidence="5">
        <text>3'-dephospho-CoA + ATP = ADP + CoA + H(+)</text>
        <dbReference type="Rhea" id="RHEA:18245"/>
        <dbReference type="ChEBI" id="CHEBI:15378"/>
        <dbReference type="ChEBI" id="CHEBI:30616"/>
        <dbReference type="ChEBI" id="CHEBI:57287"/>
        <dbReference type="ChEBI" id="CHEBI:57328"/>
        <dbReference type="ChEBI" id="CHEBI:456216"/>
        <dbReference type="EC" id="2.7.1.24"/>
    </reaction>
</comment>
<evidence type="ECO:0000256" key="5">
    <source>
        <dbReference type="HAMAP-Rule" id="MF_00376"/>
    </source>
</evidence>
<dbReference type="GO" id="GO:0005524">
    <property type="term" value="F:ATP binding"/>
    <property type="evidence" value="ECO:0007669"/>
    <property type="project" value="UniProtKB-UniRule"/>
</dbReference>
<sequence>MIVLGLTGSIAMGKTTAHRMLLRLGVPVHDADATVHRLFARGGAAVAPIGAAFPGVVVDGAVDRVRLSQAVLGDEAAFRRLEGIVHPLVRAAEVEFLKRRRLARVPLVALDVPLLFETGGEARCHAVAVLSAPLFLQRQRVLRRPGMTEAKFQAILARQMPDAEKRRRADWVVPTGLGKALTRRALAGIVRDLQAGRLPRRSPGRRRKPE</sequence>
<dbReference type="Gene3D" id="3.40.50.300">
    <property type="entry name" value="P-loop containing nucleotide triphosphate hydrolases"/>
    <property type="match status" value="1"/>
</dbReference>
<comment type="similarity">
    <text evidence="1 5">Belongs to the CoaE family.</text>
</comment>
<gene>
    <name evidence="5" type="primary">coaE</name>
    <name evidence="7" type="ORF">SAMN05421508_108160</name>
</gene>
<keyword evidence="4 5" id="KW-0173">Coenzyme A biosynthesis</keyword>
<dbReference type="PROSITE" id="PS51219">
    <property type="entry name" value="DPCK"/>
    <property type="match status" value="1"/>
</dbReference>